<dbReference type="EMBL" id="JAAIUW010000009">
    <property type="protein sequence ID" value="KAF7815540.1"/>
    <property type="molecule type" value="Genomic_DNA"/>
</dbReference>
<organism evidence="2 3">
    <name type="scientific">Senna tora</name>
    <dbReference type="NCBI Taxonomy" id="362788"/>
    <lineage>
        <taxon>Eukaryota</taxon>
        <taxon>Viridiplantae</taxon>
        <taxon>Streptophyta</taxon>
        <taxon>Embryophyta</taxon>
        <taxon>Tracheophyta</taxon>
        <taxon>Spermatophyta</taxon>
        <taxon>Magnoliopsida</taxon>
        <taxon>eudicotyledons</taxon>
        <taxon>Gunneridae</taxon>
        <taxon>Pentapetalae</taxon>
        <taxon>rosids</taxon>
        <taxon>fabids</taxon>
        <taxon>Fabales</taxon>
        <taxon>Fabaceae</taxon>
        <taxon>Caesalpinioideae</taxon>
        <taxon>Cassia clade</taxon>
        <taxon>Senna</taxon>
    </lineage>
</organism>
<reference evidence="2" key="1">
    <citation type="submission" date="2020-09" db="EMBL/GenBank/DDBJ databases">
        <title>Genome-Enabled Discovery of Anthraquinone Biosynthesis in Senna tora.</title>
        <authorList>
            <person name="Kang S.-H."/>
            <person name="Pandey R.P."/>
            <person name="Lee C.-M."/>
            <person name="Sim J.-S."/>
            <person name="Jeong J.-T."/>
            <person name="Choi B.-S."/>
            <person name="Jung M."/>
            <person name="Ginzburg D."/>
            <person name="Zhao K."/>
            <person name="Won S.Y."/>
            <person name="Oh T.-J."/>
            <person name="Yu Y."/>
            <person name="Kim N.-H."/>
            <person name="Lee O.R."/>
            <person name="Lee T.-H."/>
            <person name="Bashyal P."/>
            <person name="Kim T.-S."/>
            <person name="Lee W.-H."/>
            <person name="Kawkins C."/>
            <person name="Kim C.-K."/>
            <person name="Kim J.S."/>
            <person name="Ahn B.O."/>
            <person name="Rhee S.Y."/>
            <person name="Sohng J.K."/>
        </authorList>
    </citation>
    <scope>NUCLEOTIDE SEQUENCE</scope>
    <source>
        <tissue evidence="2">Leaf</tissue>
    </source>
</reference>
<dbReference type="AlphaFoldDB" id="A0A834W9Q4"/>
<keyword evidence="3" id="KW-1185">Reference proteome</keyword>
<name>A0A834W9Q4_9FABA</name>
<accession>A0A834W9Q4</accession>
<proteinExistence type="predicted"/>
<comment type="caution">
    <text evidence="2">The sequence shown here is derived from an EMBL/GenBank/DDBJ whole genome shotgun (WGS) entry which is preliminary data.</text>
</comment>
<evidence type="ECO:0000256" key="1">
    <source>
        <dbReference type="SAM" id="MobiDB-lite"/>
    </source>
</evidence>
<dbReference type="Proteomes" id="UP000634136">
    <property type="component" value="Unassembled WGS sequence"/>
</dbReference>
<sequence length="20" mass="2404">MAQQFGPRRPEFDQNVAWPE</sequence>
<gene>
    <name evidence="2" type="ORF">G2W53_029509</name>
</gene>
<evidence type="ECO:0000313" key="3">
    <source>
        <dbReference type="Proteomes" id="UP000634136"/>
    </source>
</evidence>
<protein>
    <submittedName>
        <fullName evidence="2">Uncharacterized protein</fullName>
    </submittedName>
</protein>
<feature type="region of interest" description="Disordered" evidence="1">
    <location>
        <begin position="1"/>
        <end position="20"/>
    </location>
</feature>
<evidence type="ECO:0000313" key="2">
    <source>
        <dbReference type="EMBL" id="KAF7815540.1"/>
    </source>
</evidence>